<keyword evidence="1" id="KW-1185">Reference proteome</keyword>
<evidence type="ECO:0000313" key="1">
    <source>
        <dbReference type="Proteomes" id="UP000095287"/>
    </source>
</evidence>
<dbReference type="Proteomes" id="UP000095287">
    <property type="component" value="Unplaced"/>
</dbReference>
<organism evidence="1 2">
    <name type="scientific">Steinernema glaseri</name>
    <dbReference type="NCBI Taxonomy" id="37863"/>
    <lineage>
        <taxon>Eukaryota</taxon>
        <taxon>Metazoa</taxon>
        <taxon>Ecdysozoa</taxon>
        <taxon>Nematoda</taxon>
        <taxon>Chromadorea</taxon>
        <taxon>Rhabditida</taxon>
        <taxon>Tylenchina</taxon>
        <taxon>Panagrolaimomorpha</taxon>
        <taxon>Strongyloidoidea</taxon>
        <taxon>Steinernematidae</taxon>
        <taxon>Steinernema</taxon>
    </lineage>
</organism>
<dbReference type="AlphaFoldDB" id="A0A1I7ZNJ7"/>
<evidence type="ECO:0000313" key="2">
    <source>
        <dbReference type="WBParaSite" id="L893_g28346.t1"/>
    </source>
</evidence>
<dbReference type="WBParaSite" id="L893_g28346.t1">
    <property type="protein sequence ID" value="L893_g28346.t1"/>
    <property type="gene ID" value="L893_g28346"/>
</dbReference>
<protein>
    <submittedName>
        <fullName evidence="2">Uncharacterized protein</fullName>
    </submittedName>
</protein>
<proteinExistence type="predicted"/>
<accession>A0A1I7ZNJ7</accession>
<reference evidence="2" key="1">
    <citation type="submission" date="2016-11" db="UniProtKB">
        <authorList>
            <consortium name="WormBaseParasite"/>
        </authorList>
    </citation>
    <scope>IDENTIFICATION</scope>
</reference>
<sequence length="76" mass="8298">MGLLCAPVERLCAVNAKGKPTPRWTASRWSSTKQCCLQKATPSTRLRLRTATSVKSKPWSAPLVAILWKEVSAATT</sequence>
<name>A0A1I7ZNJ7_9BILA</name>